<organism evidence="1 2">
    <name type="scientific">Pseudoglutamicibacter cumminsii</name>
    <dbReference type="NCBI Taxonomy" id="156979"/>
    <lineage>
        <taxon>Bacteria</taxon>
        <taxon>Bacillati</taxon>
        <taxon>Actinomycetota</taxon>
        <taxon>Actinomycetes</taxon>
        <taxon>Micrococcales</taxon>
        <taxon>Micrococcaceae</taxon>
        <taxon>Pseudoglutamicibacter</taxon>
    </lineage>
</organism>
<protein>
    <submittedName>
        <fullName evidence="1">Uncharacterized protein</fullName>
    </submittedName>
</protein>
<evidence type="ECO:0000313" key="2">
    <source>
        <dbReference type="Proteomes" id="UP001240483"/>
    </source>
</evidence>
<dbReference type="Proteomes" id="UP001240483">
    <property type="component" value="Unassembled WGS sequence"/>
</dbReference>
<reference evidence="1" key="1">
    <citation type="submission" date="2023-05" db="EMBL/GenBank/DDBJ databases">
        <title>Cataloging the Phylogenetic Diversity of Human Bladder Bacteria.</title>
        <authorList>
            <person name="Du J."/>
        </authorList>
    </citation>
    <scope>NUCLEOTIDE SEQUENCE</scope>
    <source>
        <strain evidence="1">UMB9978</strain>
    </source>
</reference>
<dbReference type="EMBL" id="JASODW010000002">
    <property type="protein sequence ID" value="MDK6274759.1"/>
    <property type="molecule type" value="Genomic_DNA"/>
</dbReference>
<proteinExistence type="predicted"/>
<gene>
    <name evidence="1" type="ORF">QP116_03190</name>
</gene>
<dbReference type="RefSeq" id="WP_285332686.1">
    <property type="nucleotide sequence ID" value="NZ_JASODW010000002.1"/>
</dbReference>
<name>A0AAP4C5U9_9MICC</name>
<comment type="caution">
    <text evidence="1">The sequence shown here is derived from an EMBL/GenBank/DDBJ whole genome shotgun (WGS) entry which is preliminary data.</text>
</comment>
<sequence length="54" mass="5611">MGIPDRFLTDEALADLAAAAESLGSEIFVRTIAAVQTARKGDYGTIPSIESAEA</sequence>
<dbReference type="AlphaFoldDB" id="A0AAP4C5U9"/>
<evidence type="ECO:0000313" key="1">
    <source>
        <dbReference type="EMBL" id="MDK6274759.1"/>
    </source>
</evidence>
<accession>A0AAP4C5U9</accession>